<feature type="transmembrane region" description="Helical" evidence="11">
    <location>
        <begin position="270"/>
        <end position="289"/>
    </location>
</feature>
<comment type="similarity">
    <text evidence="2">Belongs to the G-protein coupled receptor 1 family.</text>
</comment>
<evidence type="ECO:0000256" key="5">
    <source>
        <dbReference type="ARBA" id="ARBA00022725"/>
    </source>
</evidence>
<dbReference type="AlphaFoldDB" id="A0AAV6ZNQ7"/>
<proteinExistence type="inferred from homology"/>
<keyword evidence="5" id="KW-0716">Sensory transduction</keyword>
<keyword evidence="4 11" id="KW-0812">Transmembrane</keyword>
<organism evidence="13 14">
    <name type="scientific">Engystomops pustulosus</name>
    <name type="common">Tungara frog</name>
    <name type="synonym">Physalaemus pustulosus</name>
    <dbReference type="NCBI Taxonomy" id="76066"/>
    <lineage>
        <taxon>Eukaryota</taxon>
        <taxon>Metazoa</taxon>
        <taxon>Chordata</taxon>
        <taxon>Craniata</taxon>
        <taxon>Vertebrata</taxon>
        <taxon>Euteleostomi</taxon>
        <taxon>Amphibia</taxon>
        <taxon>Batrachia</taxon>
        <taxon>Anura</taxon>
        <taxon>Neobatrachia</taxon>
        <taxon>Hyloidea</taxon>
        <taxon>Leptodactylidae</taxon>
        <taxon>Leiuperinae</taxon>
        <taxon>Engystomops</taxon>
    </lineage>
</organism>
<dbReference type="FunFam" id="1.20.1070.10:FF:000015">
    <property type="entry name" value="Olfactory receptor"/>
    <property type="match status" value="1"/>
</dbReference>
<evidence type="ECO:0000256" key="7">
    <source>
        <dbReference type="ARBA" id="ARBA00023040"/>
    </source>
</evidence>
<dbReference type="PRINTS" id="PR00237">
    <property type="entry name" value="GPCRRHODOPSN"/>
</dbReference>
<feature type="transmembrane region" description="Helical" evidence="11">
    <location>
        <begin position="137"/>
        <end position="155"/>
    </location>
</feature>
<dbReference type="CDD" id="cd13954">
    <property type="entry name" value="7tmA_OR"/>
    <property type="match status" value="1"/>
</dbReference>
<feature type="transmembrane region" description="Helical" evidence="11">
    <location>
        <begin position="235"/>
        <end position="258"/>
    </location>
</feature>
<reference evidence="13" key="1">
    <citation type="thesis" date="2020" institute="ProQuest LLC" country="789 East Eisenhower Parkway, Ann Arbor, MI, USA">
        <title>Comparative Genomics and Chromosome Evolution.</title>
        <authorList>
            <person name="Mudd A.B."/>
        </authorList>
    </citation>
    <scope>NUCLEOTIDE SEQUENCE</scope>
    <source>
        <strain evidence="13">237g6f4</strain>
        <tissue evidence="13">Blood</tissue>
    </source>
</reference>
<evidence type="ECO:0000256" key="11">
    <source>
        <dbReference type="SAM" id="Phobius"/>
    </source>
</evidence>
<dbReference type="SUPFAM" id="SSF81321">
    <property type="entry name" value="Family A G protein-coupled receptor-like"/>
    <property type="match status" value="1"/>
</dbReference>
<keyword evidence="7" id="KW-0297">G-protein coupled receptor</keyword>
<dbReference type="InterPro" id="IPR000276">
    <property type="entry name" value="GPCR_Rhodpsn"/>
</dbReference>
<evidence type="ECO:0000256" key="10">
    <source>
        <dbReference type="ARBA" id="ARBA00023224"/>
    </source>
</evidence>
<feature type="transmembrane region" description="Helical" evidence="11">
    <location>
        <begin position="54"/>
        <end position="75"/>
    </location>
</feature>
<dbReference type="Pfam" id="PF13853">
    <property type="entry name" value="7tm_4"/>
    <property type="match status" value="1"/>
</dbReference>
<evidence type="ECO:0000313" key="14">
    <source>
        <dbReference type="Proteomes" id="UP000824782"/>
    </source>
</evidence>
<dbReference type="EMBL" id="WNYA01000014">
    <property type="protein sequence ID" value="KAG8550969.1"/>
    <property type="molecule type" value="Genomic_DNA"/>
</dbReference>
<dbReference type="SMART" id="SM01381">
    <property type="entry name" value="7TM_GPCR_Srsx"/>
    <property type="match status" value="1"/>
</dbReference>
<keyword evidence="5" id="KW-0552">Olfaction</keyword>
<evidence type="ECO:0000256" key="4">
    <source>
        <dbReference type="ARBA" id="ARBA00022692"/>
    </source>
</evidence>
<evidence type="ECO:0000256" key="1">
    <source>
        <dbReference type="ARBA" id="ARBA00004651"/>
    </source>
</evidence>
<keyword evidence="6 11" id="KW-1133">Transmembrane helix</keyword>
<evidence type="ECO:0000256" key="8">
    <source>
        <dbReference type="ARBA" id="ARBA00023136"/>
    </source>
</evidence>
<feature type="transmembrane region" description="Helical" evidence="11">
    <location>
        <begin position="23"/>
        <end position="47"/>
    </location>
</feature>
<feature type="transmembrane region" description="Helical" evidence="11">
    <location>
        <begin position="194"/>
        <end position="214"/>
    </location>
</feature>
<keyword evidence="14" id="KW-1185">Reference proteome</keyword>
<evidence type="ECO:0000256" key="3">
    <source>
        <dbReference type="ARBA" id="ARBA00022475"/>
    </source>
</evidence>
<dbReference type="InterPro" id="IPR000725">
    <property type="entry name" value="Olfact_rcpt"/>
</dbReference>
<evidence type="ECO:0000259" key="12">
    <source>
        <dbReference type="PROSITE" id="PS50262"/>
    </source>
</evidence>
<feature type="non-terminal residue" evidence="13">
    <location>
        <position position="303"/>
    </location>
</feature>
<feature type="transmembrane region" description="Helical" evidence="11">
    <location>
        <begin position="95"/>
        <end position="117"/>
    </location>
</feature>
<name>A0AAV6ZNQ7_ENGPU</name>
<keyword evidence="9" id="KW-0675">Receptor</keyword>
<dbReference type="GO" id="GO:0004930">
    <property type="term" value="F:G protein-coupled receptor activity"/>
    <property type="evidence" value="ECO:0007669"/>
    <property type="project" value="UniProtKB-KW"/>
</dbReference>
<dbReference type="GO" id="GO:0005886">
    <property type="term" value="C:plasma membrane"/>
    <property type="evidence" value="ECO:0007669"/>
    <property type="project" value="UniProtKB-SubCell"/>
</dbReference>
<sequence>MNHTSPSDFQISPFFTLSADKVLIFHVFLFIYVIGLLMNILILSVIYVNDHLQVPLYIFLCNLSCIDICSITSTIPKLLAMILSGNNTISFTQCFTQTFFFLLAASAEDILLFIMAYDRYVAICNPLHYHHLLSKRICILFIFGIWVSASLNSLLMTLPVSKMSFCGSNRVQNFFCDAMDIFNASCGGSSEFNILIYAELMVFGLFPTICNVLSYGKIVRVILSIKSKEGRRKTFSTCLSHLIVMTIYYSAGSISYLALFSDRTAIMKQILSAFYVTVVPMINPLIYSLRNKDIIKACRKLLK</sequence>
<dbReference type="FunFam" id="1.10.1220.70:FF:000001">
    <property type="entry name" value="Olfactory receptor"/>
    <property type="match status" value="1"/>
</dbReference>
<dbReference type="GO" id="GO:0004984">
    <property type="term" value="F:olfactory receptor activity"/>
    <property type="evidence" value="ECO:0007669"/>
    <property type="project" value="InterPro"/>
</dbReference>
<dbReference type="InterPro" id="IPR050516">
    <property type="entry name" value="Olfactory_GPCR"/>
</dbReference>
<protein>
    <recommendedName>
        <fullName evidence="12">G-protein coupled receptors family 1 profile domain-containing protein</fullName>
    </recommendedName>
</protein>
<feature type="domain" description="G-protein coupled receptors family 1 profile" evidence="12">
    <location>
        <begin position="38"/>
        <end position="287"/>
    </location>
</feature>
<keyword evidence="10" id="KW-0807">Transducer</keyword>
<evidence type="ECO:0000313" key="13">
    <source>
        <dbReference type="EMBL" id="KAG8550969.1"/>
    </source>
</evidence>
<dbReference type="Proteomes" id="UP000824782">
    <property type="component" value="Unassembled WGS sequence"/>
</dbReference>
<evidence type="ECO:0000256" key="9">
    <source>
        <dbReference type="ARBA" id="ARBA00023170"/>
    </source>
</evidence>
<evidence type="ECO:0000256" key="2">
    <source>
        <dbReference type="ARBA" id="ARBA00010663"/>
    </source>
</evidence>
<dbReference type="PANTHER" id="PTHR26452">
    <property type="entry name" value="OLFACTORY RECEPTOR"/>
    <property type="match status" value="1"/>
</dbReference>
<comment type="subcellular location">
    <subcellularLocation>
        <location evidence="1">Cell membrane</location>
        <topology evidence="1">Multi-pass membrane protein</topology>
    </subcellularLocation>
</comment>
<keyword evidence="3" id="KW-1003">Cell membrane</keyword>
<dbReference type="Gene3D" id="1.20.1070.10">
    <property type="entry name" value="Rhodopsin 7-helix transmembrane proteins"/>
    <property type="match status" value="1"/>
</dbReference>
<keyword evidence="8 11" id="KW-0472">Membrane</keyword>
<comment type="caution">
    <text evidence="13">The sequence shown here is derived from an EMBL/GenBank/DDBJ whole genome shotgun (WGS) entry which is preliminary data.</text>
</comment>
<gene>
    <name evidence="13" type="ORF">GDO81_023898</name>
</gene>
<dbReference type="InterPro" id="IPR017452">
    <property type="entry name" value="GPCR_Rhodpsn_7TM"/>
</dbReference>
<dbReference type="PRINTS" id="PR00245">
    <property type="entry name" value="OLFACTORYR"/>
</dbReference>
<evidence type="ECO:0000256" key="6">
    <source>
        <dbReference type="ARBA" id="ARBA00022989"/>
    </source>
</evidence>
<dbReference type="PROSITE" id="PS50262">
    <property type="entry name" value="G_PROTEIN_RECEP_F1_2"/>
    <property type="match status" value="1"/>
</dbReference>
<accession>A0AAV6ZNQ7</accession>